<keyword evidence="3" id="KW-0479">Metal-binding</keyword>
<dbReference type="Gene3D" id="3.30.40.10">
    <property type="entry name" value="Zinc/RING finger domain, C3HC4 (zinc finger)"/>
    <property type="match status" value="1"/>
</dbReference>
<dbReference type="PROSITE" id="PS50236">
    <property type="entry name" value="CHCR"/>
    <property type="match status" value="1"/>
</dbReference>
<dbReference type="Pfam" id="PF13923">
    <property type="entry name" value="zf-C3HC4_2"/>
    <property type="match status" value="1"/>
</dbReference>
<dbReference type="CDD" id="cd16688">
    <property type="entry name" value="RING-H2_Vps11"/>
    <property type="match status" value="1"/>
</dbReference>
<dbReference type="GO" id="GO:0008270">
    <property type="term" value="F:zinc ion binding"/>
    <property type="evidence" value="ECO:0007669"/>
    <property type="project" value="UniProtKB-KW"/>
</dbReference>
<evidence type="ECO:0000313" key="11">
    <source>
        <dbReference type="EMBL" id="PIK58361.1"/>
    </source>
</evidence>
<evidence type="ECO:0000256" key="9">
    <source>
        <dbReference type="SAM" id="Coils"/>
    </source>
</evidence>
<dbReference type="Pfam" id="PF23356">
    <property type="entry name" value="TPR_PEP5_VPS11"/>
    <property type="match status" value="1"/>
</dbReference>
<dbReference type="InterPro" id="IPR001841">
    <property type="entry name" value="Znf_RING"/>
</dbReference>
<dbReference type="GO" id="GO:0031902">
    <property type="term" value="C:late endosome membrane"/>
    <property type="evidence" value="ECO:0007669"/>
    <property type="project" value="UniProtKB-SubCell"/>
</dbReference>
<dbReference type="GO" id="GO:0030897">
    <property type="term" value="C:HOPS complex"/>
    <property type="evidence" value="ECO:0007669"/>
    <property type="project" value="TreeGrafter"/>
</dbReference>
<dbReference type="GO" id="GO:0006886">
    <property type="term" value="P:intracellular protein transport"/>
    <property type="evidence" value="ECO:0007669"/>
    <property type="project" value="UniProtKB-UniRule"/>
</dbReference>
<evidence type="ECO:0000256" key="2">
    <source>
        <dbReference type="ARBA" id="ARBA00007070"/>
    </source>
</evidence>
<dbReference type="Proteomes" id="UP000230750">
    <property type="component" value="Unassembled WGS sequence"/>
</dbReference>
<sequence>MSAVQIIYPIYFPFKPLSNSLYPFYPRPYITIFRLFLAVACSFSEPLVDTATLEGSLPPPLQRASAREFIHISVHNSPKLSEFVEHMIKAQPESSQLIYNTYLELCLNDMMHKQDGSLDKRDVEKKAMDLLQTGEGHYDIDLALALCQKHNFTKGILYLYEKAKLYQKILHYHMDHEKYGNILDVCKRYGTQDPNLWVQALSYFAMKQKDCKPFIVDVLSQIDRHNLLSPLLVIQTLAHNSTATLTVIKDYIVRRLQQENDQITEDERLIEQYREETKIKRAEIEEMKTSAKIFQVSKCSVCSHPLELPSVHVLCQHSYHQSCFESYSDNDQECPACLPENRKVLDIIKAQEQNKDLDEEFHRQ</sequence>
<keyword evidence="6" id="KW-0472">Membrane</keyword>
<dbReference type="PANTHER" id="PTHR23323:SF24">
    <property type="entry name" value="VACUOLAR PROTEIN SORTING-ASSOCIATED PROTEIN 11 HOMOLOG"/>
    <property type="match status" value="1"/>
</dbReference>
<keyword evidence="12" id="KW-1185">Reference proteome</keyword>
<dbReference type="STRING" id="307972.A0A2G8LDN8"/>
<keyword evidence="4 7" id="KW-0863">Zinc-finger</keyword>
<dbReference type="InterPro" id="IPR013083">
    <property type="entry name" value="Znf_RING/FYVE/PHD"/>
</dbReference>
<comment type="caution">
    <text evidence="11">The sequence shown here is derived from an EMBL/GenBank/DDBJ whole genome shotgun (WGS) entry which is preliminary data.</text>
</comment>
<evidence type="ECO:0000256" key="8">
    <source>
        <dbReference type="PROSITE-ProRule" id="PRU01006"/>
    </source>
</evidence>
<dbReference type="SUPFAM" id="SSF57850">
    <property type="entry name" value="RING/U-box"/>
    <property type="match status" value="1"/>
</dbReference>
<dbReference type="InterPro" id="IPR011990">
    <property type="entry name" value="TPR-like_helical_dom_sf"/>
</dbReference>
<dbReference type="InterPro" id="IPR057308">
    <property type="entry name" value="CHCR_PEP5_VPS11"/>
</dbReference>
<keyword evidence="9" id="KW-0175">Coiled coil</keyword>
<feature type="domain" description="RING-type" evidence="10">
    <location>
        <begin position="299"/>
        <end position="337"/>
    </location>
</feature>
<organism evidence="11 12">
    <name type="scientific">Stichopus japonicus</name>
    <name type="common">Sea cucumber</name>
    <dbReference type="NCBI Taxonomy" id="307972"/>
    <lineage>
        <taxon>Eukaryota</taxon>
        <taxon>Metazoa</taxon>
        <taxon>Echinodermata</taxon>
        <taxon>Eleutherozoa</taxon>
        <taxon>Echinozoa</taxon>
        <taxon>Holothuroidea</taxon>
        <taxon>Aspidochirotacea</taxon>
        <taxon>Aspidochirotida</taxon>
        <taxon>Stichopodidae</taxon>
        <taxon>Apostichopus</taxon>
    </lineage>
</organism>
<dbReference type="PANTHER" id="PTHR23323">
    <property type="entry name" value="VACUOLAR PROTEIN SORTING-ASSOCIATED PROTEIN"/>
    <property type="match status" value="1"/>
</dbReference>
<dbReference type="GO" id="GO:0007032">
    <property type="term" value="P:endosome organization"/>
    <property type="evidence" value="ECO:0007669"/>
    <property type="project" value="TreeGrafter"/>
</dbReference>
<dbReference type="GO" id="GO:0006904">
    <property type="term" value="P:vesicle docking involved in exocytosis"/>
    <property type="evidence" value="ECO:0007669"/>
    <property type="project" value="TreeGrafter"/>
</dbReference>
<evidence type="ECO:0000259" key="10">
    <source>
        <dbReference type="PROSITE" id="PS50089"/>
    </source>
</evidence>
<name>A0A2G8LDN8_STIJA</name>
<gene>
    <name evidence="11" type="ORF">BSL78_04749</name>
</gene>
<dbReference type="AlphaFoldDB" id="A0A2G8LDN8"/>
<dbReference type="GO" id="GO:0007033">
    <property type="term" value="P:vacuole organization"/>
    <property type="evidence" value="ECO:0007669"/>
    <property type="project" value="TreeGrafter"/>
</dbReference>
<evidence type="ECO:0000256" key="4">
    <source>
        <dbReference type="ARBA" id="ARBA00022771"/>
    </source>
</evidence>
<protein>
    <submittedName>
        <fullName evidence="11">Putative vacuolar protein sorting-associated protein 11-like</fullName>
    </submittedName>
</protein>
<accession>A0A2G8LDN8</accession>
<evidence type="ECO:0000313" key="12">
    <source>
        <dbReference type="Proteomes" id="UP000230750"/>
    </source>
</evidence>
<evidence type="ECO:0000256" key="6">
    <source>
        <dbReference type="ARBA" id="ARBA00023136"/>
    </source>
</evidence>
<dbReference type="GO" id="GO:0048284">
    <property type="term" value="P:organelle fusion"/>
    <property type="evidence" value="ECO:0007669"/>
    <property type="project" value="TreeGrafter"/>
</dbReference>
<dbReference type="Gene3D" id="1.25.40.10">
    <property type="entry name" value="Tetratricopeptide repeat domain"/>
    <property type="match status" value="1"/>
</dbReference>
<feature type="non-terminal residue" evidence="11">
    <location>
        <position position="364"/>
    </location>
</feature>
<dbReference type="InterPro" id="IPR000547">
    <property type="entry name" value="Clathrin_H-chain/VPS_repeat"/>
</dbReference>
<keyword evidence="5" id="KW-0862">Zinc</keyword>
<evidence type="ECO:0000256" key="5">
    <source>
        <dbReference type="ARBA" id="ARBA00022833"/>
    </source>
</evidence>
<evidence type="ECO:0000256" key="1">
    <source>
        <dbReference type="ARBA" id="ARBA00004492"/>
    </source>
</evidence>
<evidence type="ECO:0000256" key="3">
    <source>
        <dbReference type="ARBA" id="ARBA00022723"/>
    </source>
</evidence>
<reference evidence="11 12" key="1">
    <citation type="journal article" date="2017" name="PLoS Biol.">
        <title>The sea cucumber genome provides insights into morphological evolution and visceral regeneration.</title>
        <authorList>
            <person name="Zhang X."/>
            <person name="Sun L."/>
            <person name="Yuan J."/>
            <person name="Sun Y."/>
            <person name="Gao Y."/>
            <person name="Zhang L."/>
            <person name="Li S."/>
            <person name="Dai H."/>
            <person name="Hamel J.F."/>
            <person name="Liu C."/>
            <person name="Yu Y."/>
            <person name="Liu S."/>
            <person name="Lin W."/>
            <person name="Guo K."/>
            <person name="Jin S."/>
            <person name="Xu P."/>
            <person name="Storey K.B."/>
            <person name="Huan P."/>
            <person name="Zhang T."/>
            <person name="Zhou Y."/>
            <person name="Zhang J."/>
            <person name="Lin C."/>
            <person name="Li X."/>
            <person name="Xing L."/>
            <person name="Huo D."/>
            <person name="Sun M."/>
            <person name="Wang L."/>
            <person name="Mercier A."/>
            <person name="Li F."/>
            <person name="Yang H."/>
            <person name="Xiang J."/>
        </authorList>
    </citation>
    <scope>NUCLEOTIDE SEQUENCE [LARGE SCALE GENOMIC DNA]</scope>
    <source>
        <strain evidence="11">Shaxun</strain>
        <tissue evidence="11">Muscle</tissue>
    </source>
</reference>
<comment type="subcellular location">
    <subcellularLocation>
        <location evidence="1">Late endosome membrane</location>
        <topology evidence="1">Peripheral membrane protein</topology>
        <orientation evidence="1">Cytoplasmic side</orientation>
    </subcellularLocation>
</comment>
<evidence type="ECO:0000256" key="7">
    <source>
        <dbReference type="PROSITE-ProRule" id="PRU00175"/>
    </source>
</evidence>
<comment type="similarity">
    <text evidence="2">Belongs to the VPS11 family.</text>
</comment>
<dbReference type="PROSITE" id="PS50089">
    <property type="entry name" value="ZF_RING_2"/>
    <property type="match status" value="1"/>
</dbReference>
<dbReference type="EMBL" id="MRZV01000115">
    <property type="protein sequence ID" value="PIK58361.1"/>
    <property type="molecule type" value="Genomic_DNA"/>
</dbReference>
<proteinExistence type="inferred from homology"/>
<dbReference type="GO" id="GO:0030674">
    <property type="term" value="F:protein-macromolecule adaptor activity"/>
    <property type="evidence" value="ECO:0007669"/>
    <property type="project" value="TreeGrafter"/>
</dbReference>
<dbReference type="OrthoDB" id="26184at2759"/>
<feature type="coiled-coil region" evidence="9">
    <location>
        <begin position="256"/>
        <end position="290"/>
    </location>
</feature>
<feature type="repeat" description="CHCR" evidence="8">
    <location>
        <begin position="53"/>
        <end position="213"/>
    </location>
</feature>